<gene>
    <name evidence="8" type="ORF">H9830_05735</name>
</gene>
<feature type="transmembrane region" description="Helical" evidence="5">
    <location>
        <begin position="160"/>
        <end position="180"/>
    </location>
</feature>
<feature type="transmembrane region" description="Helical" evidence="5">
    <location>
        <begin position="276"/>
        <end position="295"/>
    </location>
</feature>
<dbReference type="Pfam" id="PF07690">
    <property type="entry name" value="MFS_1"/>
    <property type="match status" value="1"/>
</dbReference>
<feature type="chain" id="PRO_5039455406" evidence="6">
    <location>
        <begin position="23"/>
        <end position="407"/>
    </location>
</feature>
<reference evidence="8" key="2">
    <citation type="submission" date="2021-04" db="EMBL/GenBank/DDBJ databases">
        <authorList>
            <person name="Gilroy R."/>
        </authorList>
    </citation>
    <scope>NUCLEOTIDE SEQUENCE</scope>
    <source>
        <strain evidence="8">ChiGjej1B1-98</strain>
    </source>
</reference>
<dbReference type="GO" id="GO:0005886">
    <property type="term" value="C:plasma membrane"/>
    <property type="evidence" value="ECO:0007669"/>
    <property type="project" value="UniProtKB-SubCell"/>
</dbReference>
<feature type="transmembrane region" description="Helical" evidence="5">
    <location>
        <begin position="334"/>
        <end position="359"/>
    </location>
</feature>
<feature type="transmembrane region" description="Helical" evidence="5">
    <location>
        <begin position="74"/>
        <end position="93"/>
    </location>
</feature>
<dbReference type="InterPro" id="IPR036259">
    <property type="entry name" value="MFS_trans_sf"/>
</dbReference>
<dbReference type="InterPro" id="IPR011701">
    <property type="entry name" value="MFS"/>
</dbReference>
<evidence type="ECO:0000256" key="5">
    <source>
        <dbReference type="SAM" id="Phobius"/>
    </source>
</evidence>
<feature type="transmembrane region" description="Helical" evidence="5">
    <location>
        <begin position="43"/>
        <end position="62"/>
    </location>
</feature>
<keyword evidence="6" id="KW-0732">Signal</keyword>
<feature type="transmembrane region" description="Helical" evidence="5">
    <location>
        <begin position="301"/>
        <end position="322"/>
    </location>
</feature>
<dbReference type="PANTHER" id="PTHR23528:SF1">
    <property type="entry name" value="MAJOR FACILITATOR SUPERFAMILY (MFS) PROFILE DOMAIN-CONTAINING PROTEIN"/>
    <property type="match status" value="1"/>
</dbReference>
<accession>A0A9D2C901</accession>
<evidence type="ECO:0000313" key="9">
    <source>
        <dbReference type="Proteomes" id="UP000824005"/>
    </source>
</evidence>
<evidence type="ECO:0000256" key="4">
    <source>
        <dbReference type="ARBA" id="ARBA00023136"/>
    </source>
</evidence>
<keyword evidence="3 5" id="KW-1133">Transmembrane helix</keyword>
<feature type="signal peptide" evidence="6">
    <location>
        <begin position="1"/>
        <end position="22"/>
    </location>
</feature>
<keyword evidence="4 5" id="KW-0472">Membrane</keyword>
<evidence type="ECO:0000256" key="3">
    <source>
        <dbReference type="ARBA" id="ARBA00022989"/>
    </source>
</evidence>
<dbReference type="InterPro" id="IPR020846">
    <property type="entry name" value="MFS_dom"/>
</dbReference>
<dbReference type="PROSITE" id="PS50850">
    <property type="entry name" value="MFS"/>
    <property type="match status" value="1"/>
</dbReference>
<feature type="transmembrane region" description="Helical" evidence="5">
    <location>
        <begin position="242"/>
        <end position="264"/>
    </location>
</feature>
<feature type="domain" description="Major facilitator superfamily (MFS) profile" evidence="7">
    <location>
        <begin position="5"/>
        <end position="398"/>
    </location>
</feature>
<dbReference type="GO" id="GO:0022857">
    <property type="term" value="F:transmembrane transporter activity"/>
    <property type="evidence" value="ECO:0007669"/>
    <property type="project" value="InterPro"/>
</dbReference>
<evidence type="ECO:0000256" key="6">
    <source>
        <dbReference type="SAM" id="SignalP"/>
    </source>
</evidence>
<feature type="transmembrane region" description="Helical" evidence="5">
    <location>
        <begin position="132"/>
        <end position="154"/>
    </location>
</feature>
<dbReference type="Proteomes" id="UP000824005">
    <property type="component" value="Unassembled WGS sequence"/>
</dbReference>
<dbReference type="Gene3D" id="1.20.1250.20">
    <property type="entry name" value="MFS general substrate transporter like domains"/>
    <property type="match status" value="1"/>
</dbReference>
<feature type="transmembrane region" description="Helical" evidence="5">
    <location>
        <begin position="371"/>
        <end position="392"/>
    </location>
</feature>
<feature type="transmembrane region" description="Helical" evidence="5">
    <location>
        <begin position="201"/>
        <end position="230"/>
    </location>
</feature>
<sequence>MRRVILLALLQCAVLGALTAPAVVGLSVMMNGMTNPADAPATLAMAITVGGVAAMVASTLFGWLSDRTRARKRWLVSGALIGMALSAALPFTTTPLTLAAIWGLTQIAYNACFAAINGLVSEGLDASERTRASGFFSAATFIGTLPGLAVAALFPSQVVLVSLVIPAATTVIVLLAARRLEEAPVAASSSRKRPGAGVREVITWRFVSVLLLRMMISMELTAGLIFGLYLFMSRWDLAEAEAVRLVSASTLLGAVGIVLSSLTVAATRIRLLDARALLAAALLVLVVAMLLRGLADSVAVFVLATGLAGTAIGLGMTATRSLAHAALPPDRSALGLGVLGVANSLGGIIAPPIASALLIAGGSMGLIDDYAGMYVLLVLPIAAGLALIPGTLRASSGHPPRKPMPVA</sequence>
<evidence type="ECO:0000313" key="8">
    <source>
        <dbReference type="EMBL" id="HIY65762.1"/>
    </source>
</evidence>
<dbReference type="AlphaFoldDB" id="A0A9D2C901"/>
<dbReference type="PANTHER" id="PTHR23528">
    <property type="match status" value="1"/>
</dbReference>
<keyword evidence="2 5" id="KW-0812">Transmembrane</keyword>
<dbReference type="SUPFAM" id="SSF103473">
    <property type="entry name" value="MFS general substrate transporter"/>
    <property type="match status" value="1"/>
</dbReference>
<protein>
    <submittedName>
        <fullName evidence="8">MFS transporter</fullName>
    </submittedName>
</protein>
<evidence type="ECO:0000256" key="1">
    <source>
        <dbReference type="ARBA" id="ARBA00004651"/>
    </source>
</evidence>
<feature type="transmembrane region" description="Helical" evidence="5">
    <location>
        <begin position="99"/>
        <end position="120"/>
    </location>
</feature>
<reference evidence="8" key="1">
    <citation type="journal article" date="2021" name="PeerJ">
        <title>Extensive microbial diversity within the chicken gut microbiome revealed by metagenomics and culture.</title>
        <authorList>
            <person name="Gilroy R."/>
            <person name="Ravi A."/>
            <person name="Getino M."/>
            <person name="Pursley I."/>
            <person name="Horton D.L."/>
            <person name="Alikhan N.F."/>
            <person name="Baker D."/>
            <person name="Gharbi K."/>
            <person name="Hall N."/>
            <person name="Watson M."/>
            <person name="Adriaenssens E.M."/>
            <person name="Foster-Nyarko E."/>
            <person name="Jarju S."/>
            <person name="Secka A."/>
            <person name="Antonio M."/>
            <person name="Oren A."/>
            <person name="Chaudhuri R.R."/>
            <person name="La Ragione R."/>
            <person name="Hildebrand F."/>
            <person name="Pallen M.J."/>
        </authorList>
    </citation>
    <scope>NUCLEOTIDE SEQUENCE</scope>
    <source>
        <strain evidence="8">ChiGjej1B1-98</strain>
    </source>
</reference>
<organism evidence="8 9">
    <name type="scientific">Candidatus Agrococcus pullicola</name>
    <dbReference type="NCBI Taxonomy" id="2838429"/>
    <lineage>
        <taxon>Bacteria</taxon>
        <taxon>Bacillati</taxon>
        <taxon>Actinomycetota</taxon>
        <taxon>Actinomycetes</taxon>
        <taxon>Micrococcales</taxon>
        <taxon>Microbacteriaceae</taxon>
        <taxon>Agrococcus</taxon>
    </lineage>
</organism>
<comment type="caution">
    <text evidence="8">The sequence shown here is derived from an EMBL/GenBank/DDBJ whole genome shotgun (WGS) entry which is preliminary data.</text>
</comment>
<evidence type="ECO:0000256" key="2">
    <source>
        <dbReference type="ARBA" id="ARBA00022692"/>
    </source>
</evidence>
<comment type="subcellular location">
    <subcellularLocation>
        <location evidence="1">Cell membrane</location>
        <topology evidence="1">Multi-pass membrane protein</topology>
    </subcellularLocation>
</comment>
<dbReference type="EMBL" id="DXDC01000166">
    <property type="protein sequence ID" value="HIY65762.1"/>
    <property type="molecule type" value="Genomic_DNA"/>
</dbReference>
<proteinExistence type="predicted"/>
<name>A0A9D2C901_9MICO</name>
<evidence type="ECO:0000259" key="7">
    <source>
        <dbReference type="PROSITE" id="PS50850"/>
    </source>
</evidence>